<dbReference type="GO" id="GO:0012505">
    <property type="term" value="C:endomembrane system"/>
    <property type="evidence" value="ECO:0007669"/>
    <property type="project" value="UniProtKB-SubCell"/>
</dbReference>
<comment type="similarity">
    <text evidence="10">Belongs to the small GTPase superfamily. Rheb family.</text>
</comment>
<dbReference type="GO" id="GO:0007165">
    <property type="term" value="P:signal transduction"/>
    <property type="evidence" value="ECO:0007669"/>
    <property type="project" value="InterPro"/>
</dbReference>
<dbReference type="SUPFAM" id="SSF52540">
    <property type="entry name" value="P-loop containing nucleoside triphosphate hydrolases"/>
    <property type="match status" value="1"/>
</dbReference>
<dbReference type="PROSITE" id="PS51420">
    <property type="entry name" value="RHO"/>
    <property type="match status" value="1"/>
</dbReference>
<proteinExistence type="inferred from homology"/>
<dbReference type="GO" id="GO:0016020">
    <property type="term" value="C:membrane"/>
    <property type="evidence" value="ECO:0007669"/>
    <property type="project" value="InterPro"/>
</dbReference>
<dbReference type="InterPro" id="IPR005225">
    <property type="entry name" value="Small_GTP-bd"/>
</dbReference>
<protein>
    <submittedName>
        <fullName evidence="14">Unnamed protein product</fullName>
    </submittedName>
</protein>
<dbReference type="Proteomes" id="UP001165120">
    <property type="component" value="Unassembled WGS sequence"/>
</dbReference>
<evidence type="ECO:0000256" key="9">
    <source>
        <dbReference type="ARBA" id="ARBA00023289"/>
    </source>
</evidence>
<keyword evidence="6" id="KW-0342">GTP-binding</keyword>
<evidence type="ECO:0000256" key="4">
    <source>
        <dbReference type="ARBA" id="ARBA00022801"/>
    </source>
</evidence>
<evidence type="ECO:0000256" key="12">
    <source>
        <dbReference type="ARBA" id="ARBA00049117"/>
    </source>
</evidence>
<dbReference type="AlphaFoldDB" id="A0A9W6WMH1"/>
<dbReference type="SMART" id="SM00174">
    <property type="entry name" value="RHO"/>
    <property type="match status" value="1"/>
</dbReference>
<evidence type="ECO:0000313" key="15">
    <source>
        <dbReference type="Proteomes" id="UP001165120"/>
    </source>
</evidence>
<evidence type="ECO:0000256" key="11">
    <source>
        <dbReference type="ARBA" id="ARBA00046278"/>
    </source>
</evidence>
<dbReference type="SMART" id="SM00173">
    <property type="entry name" value="RAS"/>
    <property type="match status" value="1"/>
</dbReference>
<dbReference type="GO" id="GO:0046872">
    <property type="term" value="F:metal ion binding"/>
    <property type="evidence" value="ECO:0007669"/>
    <property type="project" value="UniProtKB-KW"/>
</dbReference>
<sequence>MGNSDITKRKDRKIAIVGASAVGKSSITAQFTEKKFQDDYYPTIENLSDMKLEYNGFEYSFSILDTAGQDEFSILSNKMLIGIHGYIMVFSITSRQSFEMLRIIRDKILDNTGSDNIPIVLVGNKSDLNLQRQVSEDEIVELSKEFGNCKYIECSAKLNTNITKVFQLIVDEIDRFQGIPSTSNSTNSNNSGSNNSNDPNSNSCIIM</sequence>
<dbReference type="InterPro" id="IPR020849">
    <property type="entry name" value="Small_GTPase_Ras-type"/>
</dbReference>
<dbReference type="PRINTS" id="PR00449">
    <property type="entry name" value="RASTRNSFRMNG"/>
</dbReference>
<dbReference type="Pfam" id="PF00071">
    <property type="entry name" value="Ras"/>
    <property type="match status" value="1"/>
</dbReference>
<evidence type="ECO:0000256" key="8">
    <source>
        <dbReference type="ARBA" id="ARBA00023288"/>
    </source>
</evidence>
<evidence type="ECO:0000256" key="13">
    <source>
        <dbReference type="SAM" id="MobiDB-lite"/>
    </source>
</evidence>
<keyword evidence="7" id="KW-0472">Membrane</keyword>
<dbReference type="PANTHER" id="PTHR24070">
    <property type="entry name" value="RAS, DI-RAS, AND RHEB FAMILY MEMBERS OF SMALL GTPASE SUPERFAMILY"/>
    <property type="match status" value="1"/>
</dbReference>
<dbReference type="SMART" id="SM00176">
    <property type="entry name" value="RAN"/>
    <property type="match status" value="1"/>
</dbReference>
<evidence type="ECO:0000256" key="5">
    <source>
        <dbReference type="ARBA" id="ARBA00022842"/>
    </source>
</evidence>
<reference evidence="14" key="1">
    <citation type="submission" date="2023-04" db="EMBL/GenBank/DDBJ databases">
        <title>Candida boidinii NBRC 10035.</title>
        <authorList>
            <person name="Ichikawa N."/>
            <person name="Sato H."/>
            <person name="Tonouchi N."/>
        </authorList>
    </citation>
    <scope>NUCLEOTIDE SEQUENCE</scope>
    <source>
        <strain evidence="14">NBRC 10035</strain>
    </source>
</reference>
<keyword evidence="2" id="KW-0479">Metal-binding</keyword>
<evidence type="ECO:0000256" key="2">
    <source>
        <dbReference type="ARBA" id="ARBA00022723"/>
    </source>
</evidence>
<comment type="subcellular location">
    <subcellularLocation>
        <location evidence="11">Endomembrane system</location>
        <topology evidence="11">Lipid-anchor</topology>
        <orientation evidence="11">Cytoplasmic side</orientation>
    </subcellularLocation>
</comment>
<keyword evidence="8" id="KW-0449">Lipoprotein</keyword>
<keyword evidence="4" id="KW-0378">Hydrolase</keyword>
<dbReference type="FunFam" id="3.40.50.300:FF:000273">
    <property type="entry name" value="GTP-binding protein Rheb homolog"/>
    <property type="match status" value="1"/>
</dbReference>
<evidence type="ECO:0000256" key="10">
    <source>
        <dbReference type="ARBA" id="ARBA00037969"/>
    </source>
</evidence>
<dbReference type="GO" id="GO:0005525">
    <property type="term" value="F:GTP binding"/>
    <property type="evidence" value="ECO:0007669"/>
    <property type="project" value="UniProtKB-KW"/>
</dbReference>
<dbReference type="PROSITE" id="PS51421">
    <property type="entry name" value="RAS"/>
    <property type="match status" value="1"/>
</dbReference>
<dbReference type="NCBIfam" id="TIGR00231">
    <property type="entry name" value="small_GTP"/>
    <property type="match status" value="1"/>
</dbReference>
<gene>
    <name evidence="14" type="ORF">Cboi02_000678900</name>
</gene>
<dbReference type="PROSITE" id="PS51419">
    <property type="entry name" value="RAB"/>
    <property type="match status" value="1"/>
</dbReference>
<organism evidence="14 15">
    <name type="scientific">Candida boidinii</name>
    <name type="common">Yeast</name>
    <dbReference type="NCBI Taxonomy" id="5477"/>
    <lineage>
        <taxon>Eukaryota</taxon>
        <taxon>Fungi</taxon>
        <taxon>Dikarya</taxon>
        <taxon>Ascomycota</taxon>
        <taxon>Saccharomycotina</taxon>
        <taxon>Pichiomycetes</taxon>
        <taxon>Pichiales</taxon>
        <taxon>Pichiaceae</taxon>
        <taxon>Ogataea</taxon>
        <taxon>Ogataea/Candida clade</taxon>
    </lineage>
</organism>
<keyword evidence="9" id="KW-0636">Prenylation</keyword>
<dbReference type="GO" id="GO:0003924">
    <property type="term" value="F:GTPase activity"/>
    <property type="evidence" value="ECO:0007669"/>
    <property type="project" value="InterPro"/>
</dbReference>
<dbReference type="EMBL" id="BSXN01005252">
    <property type="protein sequence ID" value="GME82528.1"/>
    <property type="molecule type" value="Genomic_DNA"/>
</dbReference>
<dbReference type="InterPro" id="IPR027417">
    <property type="entry name" value="P-loop_NTPase"/>
</dbReference>
<keyword evidence="5" id="KW-0460">Magnesium</keyword>
<dbReference type="SMART" id="SM00175">
    <property type="entry name" value="RAB"/>
    <property type="match status" value="1"/>
</dbReference>
<dbReference type="Gene3D" id="3.40.50.300">
    <property type="entry name" value="P-loop containing nucleotide triphosphate hydrolases"/>
    <property type="match status" value="1"/>
</dbReference>
<evidence type="ECO:0000256" key="7">
    <source>
        <dbReference type="ARBA" id="ARBA00023136"/>
    </source>
</evidence>
<name>A0A9W6WMH1_CANBO</name>
<evidence type="ECO:0000313" key="14">
    <source>
        <dbReference type="EMBL" id="GME82528.1"/>
    </source>
</evidence>
<feature type="region of interest" description="Disordered" evidence="13">
    <location>
        <begin position="180"/>
        <end position="207"/>
    </location>
</feature>
<keyword evidence="15" id="KW-1185">Reference proteome</keyword>
<comment type="catalytic activity">
    <reaction evidence="12">
        <text>GTP + H2O = GDP + phosphate + H(+)</text>
        <dbReference type="Rhea" id="RHEA:19669"/>
        <dbReference type="ChEBI" id="CHEBI:15377"/>
        <dbReference type="ChEBI" id="CHEBI:15378"/>
        <dbReference type="ChEBI" id="CHEBI:37565"/>
        <dbReference type="ChEBI" id="CHEBI:43474"/>
        <dbReference type="ChEBI" id="CHEBI:58189"/>
    </reaction>
    <physiologicalReaction direction="left-to-right" evidence="12">
        <dbReference type="Rhea" id="RHEA:19670"/>
    </physiologicalReaction>
</comment>
<evidence type="ECO:0000256" key="1">
    <source>
        <dbReference type="ARBA" id="ARBA00022481"/>
    </source>
</evidence>
<dbReference type="InterPro" id="IPR001806">
    <property type="entry name" value="Small_GTPase"/>
</dbReference>
<accession>A0A9W6WMH1</accession>
<comment type="caution">
    <text evidence="14">The sequence shown here is derived from an EMBL/GenBank/DDBJ whole genome shotgun (WGS) entry which is preliminary data.</text>
</comment>
<keyword evidence="3" id="KW-0547">Nucleotide-binding</keyword>
<evidence type="ECO:0000256" key="6">
    <source>
        <dbReference type="ARBA" id="ARBA00023134"/>
    </source>
</evidence>
<keyword evidence="1" id="KW-0488">Methylation</keyword>
<evidence type="ECO:0000256" key="3">
    <source>
        <dbReference type="ARBA" id="ARBA00022741"/>
    </source>
</evidence>